<name>A0AAE1DQR3_9GAST</name>
<gene>
    <name evidence="2" type="ORF">RRG08_060184</name>
</gene>
<protein>
    <submittedName>
        <fullName evidence="2">Uncharacterized protein</fullName>
    </submittedName>
</protein>
<dbReference type="Proteomes" id="UP001283361">
    <property type="component" value="Unassembled WGS sequence"/>
</dbReference>
<organism evidence="2 3">
    <name type="scientific">Elysia crispata</name>
    <name type="common">lettuce slug</name>
    <dbReference type="NCBI Taxonomy" id="231223"/>
    <lineage>
        <taxon>Eukaryota</taxon>
        <taxon>Metazoa</taxon>
        <taxon>Spiralia</taxon>
        <taxon>Lophotrochozoa</taxon>
        <taxon>Mollusca</taxon>
        <taxon>Gastropoda</taxon>
        <taxon>Heterobranchia</taxon>
        <taxon>Euthyneura</taxon>
        <taxon>Panpulmonata</taxon>
        <taxon>Sacoglossa</taxon>
        <taxon>Placobranchoidea</taxon>
        <taxon>Plakobranchidae</taxon>
        <taxon>Elysia</taxon>
    </lineage>
</organism>
<accession>A0AAE1DQR3</accession>
<proteinExistence type="predicted"/>
<evidence type="ECO:0000256" key="1">
    <source>
        <dbReference type="SAM" id="MobiDB-lite"/>
    </source>
</evidence>
<evidence type="ECO:0000313" key="2">
    <source>
        <dbReference type="EMBL" id="KAK3778258.1"/>
    </source>
</evidence>
<evidence type="ECO:0000313" key="3">
    <source>
        <dbReference type="Proteomes" id="UP001283361"/>
    </source>
</evidence>
<sequence length="121" mass="12870">MGTSGIRAMRGAGIRVPGLFYTRLDCDSLYHCVEIESYGSSKQQTRETITISSGRLVDSSLTGVTATLGRARGSDSPSPTAGMDRGGFPSMRRGKTQPNLGNHSSDQGDWPSVVNSTSCHM</sequence>
<reference evidence="2" key="1">
    <citation type="journal article" date="2023" name="G3 (Bethesda)">
        <title>A reference genome for the long-term kleptoplast-retaining sea slug Elysia crispata morphotype clarki.</title>
        <authorList>
            <person name="Eastman K.E."/>
            <person name="Pendleton A.L."/>
            <person name="Shaikh M.A."/>
            <person name="Suttiyut T."/>
            <person name="Ogas R."/>
            <person name="Tomko P."/>
            <person name="Gavelis G."/>
            <person name="Widhalm J.R."/>
            <person name="Wisecaver J.H."/>
        </authorList>
    </citation>
    <scope>NUCLEOTIDE SEQUENCE</scope>
    <source>
        <strain evidence="2">ECLA1</strain>
    </source>
</reference>
<feature type="region of interest" description="Disordered" evidence="1">
    <location>
        <begin position="67"/>
        <end position="121"/>
    </location>
</feature>
<feature type="compositionally biased region" description="Polar residues" evidence="1">
    <location>
        <begin position="96"/>
        <end position="121"/>
    </location>
</feature>
<dbReference type="AlphaFoldDB" id="A0AAE1DQR3"/>
<comment type="caution">
    <text evidence="2">The sequence shown here is derived from an EMBL/GenBank/DDBJ whole genome shotgun (WGS) entry which is preliminary data.</text>
</comment>
<keyword evidence="3" id="KW-1185">Reference proteome</keyword>
<dbReference type="EMBL" id="JAWDGP010002984">
    <property type="protein sequence ID" value="KAK3778258.1"/>
    <property type="molecule type" value="Genomic_DNA"/>
</dbReference>